<dbReference type="EMBL" id="FPBV01000001">
    <property type="protein sequence ID" value="SFU34631.1"/>
    <property type="molecule type" value="Genomic_DNA"/>
</dbReference>
<dbReference type="eggNOG" id="COG0665">
    <property type="taxonomic scope" value="Bacteria"/>
</dbReference>
<organism evidence="8 9">
    <name type="scientific">Alicyclobacillus macrosporangiidus</name>
    <dbReference type="NCBI Taxonomy" id="392015"/>
    <lineage>
        <taxon>Bacteria</taxon>
        <taxon>Bacillati</taxon>
        <taxon>Bacillota</taxon>
        <taxon>Bacilli</taxon>
        <taxon>Bacillales</taxon>
        <taxon>Alicyclobacillaceae</taxon>
        <taxon>Alicyclobacillus</taxon>
    </lineage>
</organism>
<evidence type="ECO:0000313" key="8">
    <source>
        <dbReference type="EMBL" id="SFU34631.1"/>
    </source>
</evidence>
<dbReference type="UniPathway" id="UPA00060"/>
<dbReference type="GO" id="GO:0005737">
    <property type="term" value="C:cytoplasm"/>
    <property type="evidence" value="ECO:0007669"/>
    <property type="project" value="TreeGrafter"/>
</dbReference>
<dbReference type="PANTHER" id="PTHR13847">
    <property type="entry name" value="SARCOSINE DEHYDROGENASE-RELATED"/>
    <property type="match status" value="1"/>
</dbReference>
<keyword evidence="3" id="KW-0560">Oxidoreductase</keyword>
<evidence type="ECO:0000256" key="2">
    <source>
        <dbReference type="ARBA" id="ARBA00022977"/>
    </source>
</evidence>
<evidence type="ECO:0000256" key="4">
    <source>
        <dbReference type="ARBA" id="ARBA00049872"/>
    </source>
</evidence>
<dbReference type="STRING" id="392015.SAMN05421543_101212"/>
<dbReference type="InterPro" id="IPR012727">
    <property type="entry name" value="Gly_oxidase_ThiO"/>
</dbReference>
<evidence type="ECO:0000313" key="9">
    <source>
        <dbReference type="Proteomes" id="UP000183508"/>
    </source>
</evidence>
<dbReference type="NCBIfam" id="TIGR02352">
    <property type="entry name" value="thiamin_ThiO"/>
    <property type="match status" value="1"/>
</dbReference>
<accession>A0A1I7FER4</accession>
<comment type="catalytic activity">
    <reaction evidence="4">
        <text>glycine + O2 + H2O = glyoxylate + H2O2 + NH4(+)</text>
        <dbReference type="Rhea" id="RHEA:11532"/>
        <dbReference type="ChEBI" id="CHEBI:15377"/>
        <dbReference type="ChEBI" id="CHEBI:15379"/>
        <dbReference type="ChEBI" id="CHEBI:16240"/>
        <dbReference type="ChEBI" id="CHEBI:28938"/>
        <dbReference type="ChEBI" id="CHEBI:36655"/>
        <dbReference type="ChEBI" id="CHEBI:57305"/>
        <dbReference type="EC" id="1.4.3.19"/>
    </reaction>
</comment>
<dbReference type="Proteomes" id="UP000183508">
    <property type="component" value="Unassembled WGS sequence"/>
</dbReference>
<dbReference type="Pfam" id="PF01266">
    <property type="entry name" value="DAO"/>
    <property type="match status" value="1"/>
</dbReference>
<dbReference type="SUPFAM" id="SSF51905">
    <property type="entry name" value="FAD/NAD(P)-binding domain"/>
    <property type="match status" value="1"/>
</dbReference>
<keyword evidence="9" id="KW-1185">Reference proteome</keyword>
<dbReference type="PROSITE" id="PS51257">
    <property type="entry name" value="PROKAR_LIPOPROTEIN"/>
    <property type="match status" value="1"/>
</dbReference>
<evidence type="ECO:0000256" key="1">
    <source>
        <dbReference type="ARBA" id="ARBA00004948"/>
    </source>
</evidence>
<evidence type="ECO:0000256" key="6">
    <source>
        <dbReference type="SAM" id="MobiDB-lite"/>
    </source>
</evidence>
<reference evidence="9" key="1">
    <citation type="submission" date="2016-10" db="EMBL/GenBank/DDBJ databases">
        <authorList>
            <person name="Varghese N."/>
        </authorList>
    </citation>
    <scope>NUCLEOTIDE SEQUENCE [LARGE SCALE GENOMIC DNA]</scope>
    <source>
        <strain evidence="9">DSM 17980</strain>
    </source>
</reference>
<protein>
    <recommendedName>
        <fullName evidence="5">glycine oxidase</fullName>
        <ecNumber evidence="5">1.4.3.19</ecNumber>
    </recommendedName>
</protein>
<dbReference type="RefSeq" id="WP_074948709.1">
    <property type="nucleotide sequence ID" value="NZ_FPBV01000001.1"/>
</dbReference>
<dbReference type="GO" id="GO:0050660">
    <property type="term" value="F:flavin adenine dinucleotide binding"/>
    <property type="evidence" value="ECO:0007669"/>
    <property type="project" value="InterPro"/>
</dbReference>
<dbReference type="OrthoDB" id="9794226at2"/>
<sequence>MSRGYDTIVLGGGAIGCTVAWRLAQAGRRVLLLERGRIGGEASGAAAGMLGAQLEVGAPGPFYELCLESRGMYPAFAAALLEETGIDIQYVHNGILQIALRPEEAEALRRAMAWQTAQGGRAEWMDPQDIGALEPDAAPGLGGVLLPDDGNVAAPLLMRALARAVHRRCEVREGAEVTAILPEPGSVRLRTAEDEFSADTLVVAAGAWAGRFVSDLGIDFAIRPVKGQLLAVRPRAGHGITRTLHTDEVYLVPKRDGTVVVGATEEHGAGYNRDLTADAMLHLLQGLRRAAPGLADAVFDRAWIGLRPGSPKGEPLLGPVPEHPNVHLAVGHFRNGILLSPVTGAILAASVAGEAWPERWRPFSVEAWRARSARSVGGTETGAAPDGSAAPMDGHARAERQPFTAGSDAKTEVQAG</sequence>
<dbReference type="PANTHER" id="PTHR13847:SF289">
    <property type="entry name" value="GLYCINE OXIDASE"/>
    <property type="match status" value="1"/>
</dbReference>
<dbReference type="AlphaFoldDB" id="A0A1I7FER4"/>
<dbReference type="InterPro" id="IPR006076">
    <property type="entry name" value="FAD-dep_OxRdtase"/>
</dbReference>
<evidence type="ECO:0000256" key="5">
    <source>
        <dbReference type="ARBA" id="ARBA00050018"/>
    </source>
</evidence>
<dbReference type="SUPFAM" id="SSF54373">
    <property type="entry name" value="FAD-linked reductases, C-terminal domain"/>
    <property type="match status" value="1"/>
</dbReference>
<dbReference type="InterPro" id="IPR036188">
    <property type="entry name" value="FAD/NAD-bd_sf"/>
</dbReference>
<feature type="domain" description="FAD dependent oxidoreductase" evidence="7">
    <location>
        <begin position="6"/>
        <end position="349"/>
    </location>
</feature>
<proteinExistence type="predicted"/>
<evidence type="ECO:0000259" key="7">
    <source>
        <dbReference type="Pfam" id="PF01266"/>
    </source>
</evidence>
<dbReference type="EC" id="1.4.3.19" evidence="5"/>
<comment type="pathway">
    <text evidence="1">Cofactor biosynthesis; thiamine diphosphate biosynthesis.</text>
</comment>
<dbReference type="GO" id="GO:0009229">
    <property type="term" value="P:thiamine diphosphate biosynthetic process"/>
    <property type="evidence" value="ECO:0007669"/>
    <property type="project" value="UniProtKB-UniPathway"/>
</dbReference>
<dbReference type="Gene3D" id="3.30.9.10">
    <property type="entry name" value="D-Amino Acid Oxidase, subunit A, domain 2"/>
    <property type="match status" value="1"/>
</dbReference>
<dbReference type="GO" id="GO:0043799">
    <property type="term" value="F:glycine oxidase activity"/>
    <property type="evidence" value="ECO:0007669"/>
    <property type="project" value="UniProtKB-EC"/>
</dbReference>
<dbReference type="Gene3D" id="3.50.50.60">
    <property type="entry name" value="FAD/NAD(P)-binding domain"/>
    <property type="match status" value="1"/>
</dbReference>
<evidence type="ECO:0000256" key="3">
    <source>
        <dbReference type="ARBA" id="ARBA00023002"/>
    </source>
</evidence>
<feature type="region of interest" description="Disordered" evidence="6">
    <location>
        <begin position="374"/>
        <end position="416"/>
    </location>
</feature>
<dbReference type="GO" id="GO:0009228">
    <property type="term" value="P:thiamine biosynthetic process"/>
    <property type="evidence" value="ECO:0007669"/>
    <property type="project" value="UniProtKB-KW"/>
</dbReference>
<name>A0A1I7FER4_9BACL</name>
<keyword evidence="2" id="KW-0784">Thiamine biosynthesis</keyword>
<gene>
    <name evidence="8" type="ORF">SAMN05421543_101212</name>
</gene>